<evidence type="ECO:0000256" key="7">
    <source>
        <dbReference type="SAM" id="MobiDB-lite"/>
    </source>
</evidence>
<keyword evidence="2 6" id="KW-0489">Methyltransferase</keyword>
<dbReference type="InterPro" id="IPR036464">
    <property type="entry name" value="Rubisco_LSMT_subst-bd_sf"/>
</dbReference>
<keyword evidence="10" id="KW-1185">Reference proteome</keyword>
<keyword evidence="4 6" id="KW-0949">S-adenosyl-L-methionine</keyword>
<keyword evidence="5 6" id="KW-0539">Nucleus</keyword>
<sequence length="495" mass="55696">MSDPDLNSFIAWFQRNHGYIDTNAMGFKGFVPSEGGRGAVALKDLPEGHVLFTIPRSLTLSTRNSSLPKRLGMQFWKEKGLDKGWTGLILCMMWETAQGVSSKWAEYLETLPKSFDTPMFWDKNNLGELAGTYVVDKLGKDDAERTYNEVLLPVVRSRPDLFPTDLIADYYSMEQYHIMGSRILSRSFDVERWEGDEGNSDNDEAAETSVGSAMDVDQPAHSLTDDSARNEEPSDEEEEDDIDVSMVPVADLLNARYRTENAKLFYESTELKMLTTKPVSMGEQIWNTYGDLPNAELLRRYGHVDLMPLPGGGKGNPGDVAEIRADLIVSALSEHPGRFPESKVQEVIDWYLDEGGDDVLVIESDLELPSQLLTLIRLLLLSPEEFKKTRDKGKLPKNKVDLPLLDIAIRALQLRAEEYPTTVEEDESLLRGDLPLNKYHAIVVRLGEKNILRGCLQKAEELRSACLEEPKLGKEQGKNKRKTNADNPPSKKSRK</sequence>
<comment type="subcellular location">
    <subcellularLocation>
        <location evidence="1 6">Nucleus</location>
    </subcellularLocation>
</comment>
<evidence type="ECO:0000256" key="5">
    <source>
        <dbReference type="ARBA" id="ARBA00023242"/>
    </source>
</evidence>
<evidence type="ECO:0000256" key="6">
    <source>
        <dbReference type="PIRNR" id="PIRNR011771"/>
    </source>
</evidence>
<organism evidence="9 10">
    <name type="scientific">Marasmiellus scandens</name>
    <dbReference type="NCBI Taxonomy" id="2682957"/>
    <lineage>
        <taxon>Eukaryota</taxon>
        <taxon>Fungi</taxon>
        <taxon>Dikarya</taxon>
        <taxon>Basidiomycota</taxon>
        <taxon>Agaricomycotina</taxon>
        <taxon>Agaricomycetes</taxon>
        <taxon>Agaricomycetidae</taxon>
        <taxon>Agaricales</taxon>
        <taxon>Marasmiineae</taxon>
        <taxon>Omphalotaceae</taxon>
        <taxon>Marasmiellus</taxon>
    </lineage>
</organism>
<dbReference type="InterPro" id="IPR050600">
    <property type="entry name" value="SETD3_SETD6_MTase"/>
</dbReference>
<evidence type="ECO:0000256" key="4">
    <source>
        <dbReference type="ARBA" id="ARBA00022691"/>
    </source>
</evidence>
<dbReference type="PANTHER" id="PTHR13271">
    <property type="entry name" value="UNCHARACTERIZED PUTATIVE METHYLTRANSFERASE"/>
    <property type="match status" value="1"/>
</dbReference>
<comment type="similarity">
    <text evidence="6">Belongs to the class V-like SAM-binding methyltransferase superfamily. Histone-lysine methyltransferase family. SETD6 subfamily.</text>
</comment>
<accession>A0ABR1KAK5</accession>
<feature type="region of interest" description="Disordered" evidence="7">
    <location>
        <begin position="467"/>
        <end position="495"/>
    </location>
</feature>
<reference evidence="9 10" key="1">
    <citation type="submission" date="2024-01" db="EMBL/GenBank/DDBJ databases">
        <title>A draft genome for the cacao thread blight pathogen Marasmiellus scandens.</title>
        <authorList>
            <person name="Baruah I.K."/>
            <person name="Leung J."/>
            <person name="Bukari Y."/>
            <person name="Amoako-Attah I."/>
            <person name="Meinhardt L.W."/>
            <person name="Bailey B.A."/>
            <person name="Cohen S.P."/>
        </authorList>
    </citation>
    <scope>NUCLEOTIDE SEQUENCE [LARGE SCALE GENOMIC DNA]</scope>
    <source>
        <strain evidence="9 10">GH-19</strain>
    </source>
</reference>
<feature type="compositionally biased region" description="Basic and acidic residues" evidence="7">
    <location>
        <begin position="467"/>
        <end position="478"/>
    </location>
</feature>
<evidence type="ECO:0000313" key="9">
    <source>
        <dbReference type="EMBL" id="KAK7473222.1"/>
    </source>
</evidence>
<feature type="domain" description="SET" evidence="8">
    <location>
        <begin position="23"/>
        <end position="290"/>
    </location>
</feature>
<feature type="compositionally biased region" description="Basic and acidic residues" evidence="7">
    <location>
        <begin position="223"/>
        <end position="232"/>
    </location>
</feature>
<gene>
    <name evidence="9" type="primary">RMS1</name>
    <name evidence="9" type="ORF">VKT23_001320</name>
</gene>
<evidence type="ECO:0000256" key="2">
    <source>
        <dbReference type="ARBA" id="ARBA00022603"/>
    </source>
</evidence>
<dbReference type="InterPro" id="IPR015353">
    <property type="entry name" value="Rubisco_LSMT_subst-bd"/>
</dbReference>
<proteinExistence type="inferred from homology"/>
<dbReference type="InterPro" id="IPR001214">
    <property type="entry name" value="SET_dom"/>
</dbReference>
<dbReference type="CDD" id="cd19178">
    <property type="entry name" value="SET_SETD6"/>
    <property type="match status" value="1"/>
</dbReference>
<dbReference type="PROSITE" id="PS50280">
    <property type="entry name" value="SET"/>
    <property type="match status" value="1"/>
</dbReference>
<comment type="function">
    <text evidence="6">S-adenosyl-L-methionine-dependent protein-lysine N-methyltransferase that monomethylates 60S ribosomal protein L42.</text>
</comment>
<dbReference type="Gene3D" id="3.90.1420.10">
    <property type="entry name" value="Rubisco LSMT, substrate-binding domain"/>
    <property type="match status" value="1"/>
</dbReference>
<dbReference type="Proteomes" id="UP001498398">
    <property type="component" value="Unassembled WGS sequence"/>
</dbReference>
<dbReference type="EC" id="2.1.1.-" evidence="6"/>
<dbReference type="PANTHER" id="PTHR13271:SF34">
    <property type="entry name" value="N-LYSINE METHYLTRANSFERASE SETD6"/>
    <property type="match status" value="1"/>
</dbReference>
<dbReference type="PIRSF" id="PIRSF011771">
    <property type="entry name" value="RMS1_SET"/>
    <property type="match status" value="1"/>
</dbReference>
<dbReference type="InterPro" id="IPR011383">
    <property type="entry name" value="N-lys_methylase_SETD6"/>
</dbReference>
<evidence type="ECO:0000256" key="3">
    <source>
        <dbReference type="ARBA" id="ARBA00022679"/>
    </source>
</evidence>
<evidence type="ECO:0000313" key="10">
    <source>
        <dbReference type="Proteomes" id="UP001498398"/>
    </source>
</evidence>
<protein>
    <recommendedName>
        <fullName evidence="6">Ribosomal lysine N-methyltransferase 4</fullName>
        <ecNumber evidence="6">2.1.1.-</ecNumber>
    </recommendedName>
</protein>
<dbReference type="InterPro" id="IPR044430">
    <property type="entry name" value="SETD6_SET"/>
</dbReference>
<feature type="compositionally biased region" description="Acidic residues" evidence="7">
    <location>
        <begin position="196"/>
        <end position="206"/>
    </location>
</feature>
<dbReference type="InterPro" id="IPR046341">
    <property type="entry name" value="SET_dom_sf"/>
</dbReference>
<evidence type="ECO:0000259" key="8">
    <source>
        <dbReference type="PROSITE" id="PS50280"/>
    </source>
</evidence>
<feature type="compositionally biased region" description="Acidic residues" evidence="7">
    <location>
        <begin position="233"/>
        <end position="242"/>
    </location>
</feature>
<dbReference type="EMBL" id="JBANRG010000001">
    <property type="protein sequence ID" value="KAK7473222.1"/>
    <property type="molecule type" value="Genomic_DNA"/>
</dbReference>
<dbReference type="SUPFAM" id="SSF82199">
    <property type="entry name" value="SET domain"/>
    <property type="match status" value="1"/>
</dbReference>
<feature type="region of interest" description="Disordered" evidence="7">
    <location>
        <begin position="193"/>
        <end position="242"/>
    </location>
</feature>
<evidence type="ECO:0000256" key="1">
    <source>
        <dbReference type="ARBA" id="ARBA00004123"/>
    </source>
</evidence>
<dbReference type="Pfam" id="PF09273">
    <property type="entry name" value="Rubis-subs-bind"/>
    <property type="match status" value="1"/>
</dbReference>
<name>A0ABR1KAK5_9AGAR</name>
<keyword evidence="3 6" id="KW-0808">Transferase</keyword>
<dbReference type="Gene3D" id="3.90.1410.10">
    <property type="entry name" value="set domain protein methyltransferase, domain 1"/>
    <property type="match status" value="1"/>
</dbReference>
<dbReference type="SUPFAM" id="SSF81822">
    <property type="entry name" value="RuBisCo LSMT C-terminal, substrate-binding domain"/>
    <property type="match status" value="1"/>
</dbReference>
<comment type="caution">
    <text evidence="9">The sequence shown here is derived from an EMBL/GenBank/DDBJ whole genome shotgun (WGS) entry which is preliminary data.</text>
</comment>